<evidence type="ECO:0000256" key="3">
    <source>
        <dbReference type="SAM" id="SignalP"/>
    </source>
</evidence>
<dbReference type="Pfam" id="PF02018">
    <property type="entry name" value="CBM_4_9"/>
    <property type="match status" value="1"/>
</dbReference>
<dbReference type="Pfam" id="PF18962">
    <property type="entry name" value="Por_Secre_tail"/>
    <property type="match status" value="1"/>
</dbReference>
<accession>A0A376C0E5</accession>
<reference evidence="6 7" key="1">
    <citation type="submission" date="2018-06" db="EMBL/GenBank/DDBJ databases">
        <authorList>
            <consortium name="Pathogen Informatics"/>
            <person name="Doyle S."/>
        </authorList>
    </citation>
    <scope>NUCLEOTIDE SEQUENCE [LARGE SCALE GENOMIC DNA]</scope>
    <source>
        <strain evidence="6 7">NCTC11661</strain>
    </source>
</reference>
<evidence type="ECO:0000313" key="7">
    <source>
        <dbReference type="Proteomes" id="UP000255515"/>
    </source>
</evidence>
<dbReference type="Gene3D" id="2.60.120.260">
    <property type="entry name" value="Galactose-binding domain-like"/>
    <property type="match status" value="1"/>
</dbReference>
<dbReference type="RefSeq" id="WP_002689056.1">
    <property type="nucleotide sequence ID" value="NZ_UFTJ01000002.1"/>
</dbReference>
<dbReference type="GO" id="GO:0016798">
    <property type="term" value="F:hydrolase activity, acting on glycosyl bonds"/>
    <property type="evidence" value="ECO:0007669"/>
    <property type="project" value="InterPro"/>
</dbReference>
<dbReference type="InterPro" id="IPR003305">
    <property type="entry name" value="CenC_carb-bd"/>
</dbReference>
<evidence type="ECO:0000259" key="4">
    <source>
        <dbReference type="Pfam" id="PF02018"/>
    </source>
</evidence>
<proteinExistence type="predicted"/>
<dbReference type="EMBL" id="UFTJ01000002">
    <property type="protein sequence ID" value="SSZ55678.1"/>
    <property type="molecule type" value="Genomic_DNA"/>
</dbReference>
<dbReference type="InterPro" id="IPR008979">
    <property type="entry name" value="Galactose-bd-like_sf"/>
</dbReference>
<evidence type="ECO:0000259" key="5">
    <source>
        <dbReference type="Pfam" id="PF18962"/>
    </source>
</evidence>
<keyword evidence="1 3" id="KW-0732">Signal</keyword>
<dbReference type="AlphaFoldDB" id="A0A376C0E5"/>
<dbReference type="NCBIfam" id="TIGR04183">
    <property type="entry name" value="Por_Secre_tail"/>
    <property type="match status" value="1"/>
</dbReference>
<dbReference type="Proteomes" id="UP000255515">
    <property type="component" value="Unassembled WGS sequence"/>
</dbReference>
<sequence>MKKNLFFAAALVMSSIVSAQTNLVTNGDFETGTLAPWQKGWVNSYTEPTIDASHARSSNFGAGYANPSATTGFYQVVDITPSTQYTLSFWYKATGDDSDARLWSNFYEAGTTTPAYLASSPADDPLRGPNNGWLATATDWTQHTVTFTSLANVDKFVLAVRTYKNGTTSFDDFSLVQGTLSTVDFSKSKLSLVKYTQVSDVIEFAKASEVKIYNMNGQVVKEAKVSVEEKLSVSDLASGMYIVTGIVSGEKVSQKILKK</sequence>
<gene>
    <name evidence="6" type="ORF">NCTC11661_01074</name>
</gene>
<keyword evidence="2" id="KW-0378">Hydrolase</keyword>
<feature type="signal peptide" evidence="3">
    <location>
        <begin position="1"/>
        <end position="19"/>
    </location>
</feature>
<evidence type="ECO:0000256" key="1">
    <source>
        <dbReference type="ARBA" id="ARBA00022729"/>
    </source>
</evidence>
<feature type="chain" id="PRO_5016771915" evidence="3">
    <location>
        <begin position="20"/>
        <end position="259"/>
    </location>
</feature>
<dbReference type="SUPFAM" id="SSF49785">
    <property type="entry name" value="Galactose-binding domain-like"/>
    <property type="match status" value="1"/>
</dbReference>
<feature type="domain" description="CBM-cenC" evidence="4">
    <location>
        <begin position="22"/>
        <end position="162"/>
    </location>
</feature>
<feature type="domain" description="Secretion system C-terminal sorting" evidence="5">
    <location>
        <begin position="206"/>
        <end position="256"/>
    </location>
</feature>
<organism evidence="6 7">
    <name type="scientific">Bergeyella zoohelcum</name>
    <dbReference type="NCBI Taxonomy" id="1015"/>
    <lineage>
        <taxon>Bacteria</taxon>
        <taxon>Pseudomonadati</taxon>
        <taxon>Bacteroidota</taxon>
        <taxon>Flavobacteriia</taxon>
        <taxon>Flavobacteriales</taxon>
        <taxon>Weeksellaceae</taxon>
        <taxon>Bergeyella</taxon>
    </lineage>
</organism>
<protein>
    <submittedName>
        <fullName evidence="6">Por secretion system C-terminal sorting domain</fullName>
    </submittedName>
</protein>
<dbReference type="InterPro" id="IPR026444">
    <property type="entry name" value="Secre_tail"/>
</dbReference>
<evidence type="ECO:0000313" key="6">
    <source>
        <dbReference type="EMBL" id="SSZ55678.1"/>
    </source>
</evidence>
<evidence type="ECO:0000256" key="2">
    <source>
        <dbReference type="ARBA" id="ARBA00022801"/>
    </source>
</evidence>
<name>A0A376C0E5_9FLAO</name>